<evidence type="ECO:0000313" key="2">
    <source>
        <dbReference type="Proteomes" id="UP001224775"/>
    </source>
</evidence>
<organism evidence="1 2">
    <name type="scientific">Skeletonema marinoi</name>
    <dbReference type="NCBI Taxonomy" id="267567"/>
    <lineage>
        <taxon>Eukaryota</taxon>
        <taxon>Sar</taxon>
        <taxon>Stramenopiles</taxon>
        <taxon>Ochrophyta</taxon>
        <taxon>Bacillariophyta</taxon>
        <taxon>Coscinodiscophyceae</taxon>
        <taxon>Thalassiosirophycidae</taxon>
        <taxon>Thalassiosirales</taxon>
        <taxon>Skeletonemataceae</taxon>
        <taxon>Skeletonema</taxon>
        <taxon>Skeletonema marinoi-dohrnii complex</taxon>
    </lineage>
</organism>
<dbReference type="Proteomes" id="UP001224775">
    <property type="component" value="Unassembled WGS sequence"/>
</dbReference>
<gene>
    <name evidence="1" type="ORF">QTG54_010286</name>
</gene>
<keyword evidence="2" id="KW-1185">Reference proteome</keyword>
<comment type="caution">
    <text evidence="1">The sequence shown here is derived from an EMBL/GenBank/DDBJ whole genome shotgun (WGS) entry which is preliminary data.</text>
</comment>
<proteinExistence type="predicted"/>
<name>A0AAD8Y4G6_9STRA</name>
<dbReference type="EMBL" id="JATAAI010000019">
    <property type="protein sequence ID" value="KAK1738970.1"/>
    <property type="molecule type" value="Genomic_DNA"/>
</dbReference>
<protein>
    <submittedName>
        <fullName evidence="1">Uncharacterized protein</fullName>
    </submittedName>
</protein>
<accession>A0AAD8Y4G6</accession>
<sequence length="73" mass="7647">MAVEVVAVADEVGISAELEAVESGLASDVIVRSAEDSHATTEKLVKLLPPLVDFAVIKQGQSISSAATRIEQR</sequence>
<dbReference type="AlphaFoldDB" id="A0AAD8Y4G6"/>
<reference evidence="1" key="1">
    <citation type="submission" date="2023-06" db="EMBL/GenBank/DDBJ databases">
        <title>Survivors Of The Sea: Transcriptome response of Skeletonema marinoi to long-term dormancy.</title>
        <authorList>
            <person name="Pinder M.I.M."/>
            <person name="Kourtchenko O."/>
            <person name="Robertson E.K."/>
            <person name="Larsson T."/>
            <person name="Maumus F."/>
            <person name="Osuna-Cruz C.M."/>
            <person name="Vancaester E."/>
            <person name="Stenow R."/>
            <person name="Vandepoele K."/>
            <person name="Ploug H."/>
            <person name="Bruchert V."/>
            <person name="Godhe A."/>
            <person name="Topel M."/>
        </authorList>
    </citation>
    <scope>NUCLEOTIDE SEQUENCE</scope>
    <source>
        <strain evidence="1">R05AC</strain>
    </source>
</reference>
<evidence type="ECO:0000313" key="1">
    <source>
        <dbReference type="EMBL" id="KAK1738970.1"/>
    </source>
</evidence>